<feature type="non-terminal residue" evidence="1">
    <location>
        <position position="1"/>
    </location>
</feature>
<dbReference type="EMBL" id="VMAF01000895">
    <property type="protein sequence ID" value="MDR8433964.1"/>
    <property type="molecule type" value="Genomic_DNA"/>
</dbReference>
<accession>A0ABD5DWC6</accession>
<organism evidence="1">
    <name type="scientific">Acinetobacter baumannii</name>
    <dbReference type="NCBI Taxonomy" id="470"/>
    <lineage>
        <taxon>Bacteria</taxon>
        <taxon>Pseudomonadati</taxon>
        <taxon>Pseudomonadota</taxon>
        <taxon>Gammaproteobacteria</taxon>
        <taxon>Moraxellales</taxon>
        <taxon>Moraxellaceae</taxon>
        <taxon>Acinetobacter</taxon>
        <taxon>Acinetobacter calcoaceticus/baumannii complex</taxon>
    </lineage>
</organism>
<gene>
    <name evidence="1" type="ORF">FPK63_23295</name>
</gene>
<protein>
    <submittedName>
        <fullName evidence="1">Glycosaminoglycan attachment protein</fullName>
    </submittedName>
</protein>
<name>A0ABD5DWC6_ACIBA</name>
<sequence>GLDLVTPVVPVAKQHPYFAKLAQEDSFIPAKAIINQLMPHYTDIDGNFVEQFQSSGFDARLWELYLNTYLNEEQLFLDREYHAPDFLVQK</sequence>
<evidence type="ECO:0000313" key="1">
    <source>
        <dbReference type="EMBL" id="MDR8433964.1"/>
    </source>
</evidence>
<feature type="non-terminal residue" evidence="1">
    <location>
        <position position="90"/>
    </location>
</feature>
<comment type="caution">
    <text evidence="1">The sequence shown here is derived from an EMBL/GenBank/DDBJ whole genome shotgun (WGS) entry which is preliminary data.</text>
</comment>
<dbReference type="AlphaFoldDB" id="A0ABD5DWC6"/>
<proteinExistence type="predicted"/>
<reference evidence="1" key="1">
    <citation type="submission" date="2019-07" db="EMBL/GenBank/DDBJ databases">
        <title>Biological characteristics of mucoid Acinetobacter baumannii from a general hospital in China.</title>
        <authorList>
            <person name="Hua X."/>
            <person name="Yu Y."/>
        </authorList>
    </citation>
    <scope>NUCLEOTIDE SEQUENCE</scope>
    <source>
        <strain evidence="1">N8</strain>
    </source>
</reference>